<organism evidence="2 3">
    <name type="scientific">Colwellia psychrerythraea</name>
    <name type="common">Vibrio psychroerythus</name>
    <dbReference type="NCBI Taxonomy" id="28229"/>
    <lineage>
        <taxon>Bacteria</taxon>
        <taxon>Pseudomonadati</taxon>
        <taxon>Pseudomonadota</taxon>
        <taxon>Gammaproteobacteria</taxon>
        <taxon>Alteromonadales</taxon>
        <taxon>Colwelliaceae</taxon>
        <taxon>Colwellia</taxon>
    </lineage>
</organism>
<gene>
    <name evidence="2" type="ORF">ND2E_3984</name>
</gene>
<dbReference type="OrthoDB" id="6228912at2"/>
<name>A0A099KCI6_COLPS</name>
<accession>A0A099KCI6</accession>
<dbReference type="AlphaFoldDB" id="A0A099KCI6"/>
<dbReference type="PATRIC" id="fig|28229.4.peg.3322"/>
<evidence type="ECO:0000256" key="1">
    <source>
        <dbReference type="SAM" id="MobiDB-lite"/>
    </source>
</evidence>
<feature type="region of interest" description="Disordered" evidence="1">
    <location>
        <begin position="62"/>
        <end position="81"/>
    </location>
</feature>
<evidence type="ECO:0000313" key="2">
    <source>
        <dbReference type="EMBL" id="KGJ88449.1"/>
    </source>
</evidence>
<proteinExistence type="predicted"/>
<dbReference type="Proteomes" id="UP000029843">
    <property type="component" value="Unassembled WGS sequence"/>
</dbReference>
<sequence length="81" mass="8777">MSKVIQVLEAMAQLSNADVAQLIAQADITAEQAEAVINKDVTSLERQLDICPDVYCLLVPAEDDEKEEDDDASDIKSIVNG</sequence>
<evidence type="ECO:0000313" key="3">
    <source>
        <dbReference type="Proteomes" id="UP000029843"/>
    </source>
</evidence>
<reference evidence="2 3" key="1">
    <citation type="submission" date="2014-08" db="EMBL/GenBank/DDBJ databases">
        <title>Genomic and Phenotypic Diversity of Colwellia psychrerythraea strains from Disparate Marine Basins.</title>
        <authorList>
            <person name="Techtmann S.M."/>
            <person name="Stelling S.C."/>
            <person name="Utturkar S.M."/>
            <person name="Alshibli N."/>
            <person name="Harris A."/>
            <person name="Brown S.D."/>
            <person name="Hazen T.C."/>
        </authorList>
    </citation>
    <scope>NUCLEOTIDE SEQUENCE [LARGE SCALE GENOMIC DNA]</scope>
    <source>
        <strain evidence="2 3">ND2E</strain>
    </source>
</reference>
<feature type="compositionally biased region" description="Acidic residues" evidence="1">
    <location>
        <begin position="62"/>
        <end position="72"/>
    </location>
</feature>
<protein>
    <submittedName>
        <fullName evidence="2">Uncharacterized protein</fullName>
    </submittedName>
</protein>
<dbReference type="RefSeq" id="WP_033094983.1">
    <property type="nucleotide sequence ID" value="NZ_JQED01000046.1"/>
</dbReference>
<dbReference type="EMBL" id="JQED01000046">
    <property type="protein sequence ID" value="KGJ88449.1"/>
    <property type="molecule type" value="Genomic_DNA"/>
</dbReference>
<comment type="caution">
    <text evidence="2">The sequence shown here is derived from an EMBL/GenBank/DDBJ whole genome shotgun (WGS) entry which is preliminary data.</text>
</comment>